<evidence type="ECO:0000313" key="3">
    <source>
        <dbReference type="Proteomes" id="UP000294656"/>
    </source>
</evidence>
<dbReference type="PANTHER" id="PTHR22572">
    <property type="entry name" value="SUGAR-1-PHOSPHATE GUANYL TRANSFERASE"/>
    <property type="match status" value="1"/>
</dbReference>
<gene>
    <name evidence="2" type="ORF">DFP79_2824</name>
</gene>
<dbReference type="OrthoDB" id="9788272at2"/>
<reference evidence="2 3" key="1">
    <citation type="submission" date="2019-03" db="EMBL/GenBank/DDBJ databases">
        <title>Genomic Encyclopedia of Type Strains, Phase III (KMG-III): the genomes of soil and plant-associated and newly described type strains.</title>
        <authorList>
            <person name="Whitman W."/>
        </authorList>
    </citation>
    <scope>NUCLEOTIDE SEQUENCE [LARGE SCALE GENOMIC DNA]</scope>
    <source>
        <strain evidence="2 3">CECT 7378</strain>
    </source>
</reference>
<keyword evidence="2" id="KW-0808">Transferase</keyword>
<feature type="domain" description="Nucleotidyl transferase" evidence="1">
    <location>
        <begin position="10"/>
        <end position="230"/>
    </location>
</feature>
<evidence type="ECO:0000313" key="2">
    <source>
        <dbReference type="EMBL" id="TDO96252.1"/>
    </source>
</evidence>
<organism evidence="2 3">
    <name type="scientific">Marinomonas balearica</name>
    <dbReference type="NCBI Taxonomy" id="491947"/>
    <lineage>
        <taxon>Bacteria</taxon>
        <taxon>Pseudomonadati</taxon>
        <taxon>Pseudomonadota</taxon>
        <taxon>Gammaproteobacteria</taxon>
        <taxon>Oceanospirillales</taxon>
        <taxon>Oceanospirillaceae</taxon>
        <taxon>Marinomonas</taxon>
    </lineage>
</organism>
<dbReference type="SUPFAM" id="SSF53448">
    <property type="entry name" value="Nucleotide-diphospho-sugar transferases"/>
    <property type="match status" value="1"/>
</dbReference>
<proteinExistence type="predicted"/>
<sequence length="238" mass="26669">MKSQTMPVLIVLAGGLGTRLKSVVSDQPKILAPIGEHPYLYHLLSWAESKGVSHVHLCLGYLAKQVIDWVQDFNSSLKITWQVEGRQLGTGGAVREALSHFDICYYNEVLVCNGDTFIDFNMPEFLHLSRMSGGGMLTTLVEDSARYGTVKKDEYNNLNQLIEKSGLHQSGEVNAGWYYFSLPHINRLKKSKAVSLEKDYLMDSNTLPITCVCKGENFLDFGTPDSYKVAQSLFKEHI</sequence>
<dbReference type="InterPro" id="IPR050486">
    <property type="entry name" value="Mannose-1P_guanyltransferase"/>
</dbReference>
<dbReference type="Pfam" id="PF00483">
    <property type="entry name" value="NTP_transferase"/>
    <property type="match status" value="1"/>
</dbReference>
<evidence type="ECO:0000259" key="1">
    <source>
        <dbReference type="Pfam" id="PF00483"/>
    </source>
</evidence>
<dbReference type="RefSeq" id="WP_133504551.1">
    <property type="nucleotide sequence ID" value="NZ_SNXC01000014.1"/>
</dbReference>
<dbReference type="Gene3D" id="3.90.550.10">
    <property type="entry name" value="Spore Coat Polysaccharide Biosynthesis Protein SpsA, Chain A"/>
    <property type="match status" value="1"/>
</dbReference>
<name>A0A4V3CG40_9GAMM</name>
<dbReference type="InterPro" id="IPR005835">
    <property type="entry name" value="NTP_transferase_dom"/>
</dbReference>
<dbReference type="InterPro" id="IPR029044">
    <property type="entry name" value="Nucleotide-diphossugar_trans"/>
</dbReference>
<dbReference type="Proteomes" id="UP000294656">
    <property type="component" value="Unassembled WGS sequence"/>
</dbReference>
<dbReference type="EMBL" id="SNXC01000014">
    <property type="protein sequence ID" value="TDO96252.1"/>
    <property type="molecule type" value="Genomic_DNA"/>
</dbReference>
<dbReference type="AlphaFoldDB" id="A0A4V3CG40"/>
<keyword evidence="3" id="KW-1185">Reference proteome</keyword>
<protein>
    <submittedName>
        <fullName evidence="2">Mannose-1-phosphate guanylyltransferase/D-glycero-alpha-D-manno-heptose 1-phosphate guanylyltransferase</fullName>
    </submittedName>
</protein>
<keyword evidence="2" id="KW-0548">Nucleotidyltransferase</keyword>
<dbReference type="GO" id="GO:0016779">
    <property type="term" value="F:nucleotidyltransferase activity"/>
    <property type="evidence" value="ECO:0007669"/>
    <property type="project" value="UniProtKB-KW"/>
</dbReference>
<comment type="caution">
    <text evidence="2">The sequence shown here is derived from an EMBL/GenBank/DDBJ whole genome shotgun (WGS) entry which is preliminary data.</text>
</comment>
<accession>A0A4V3CG40</accession>